<name>A0A7X0W4C8_LISWE</name>
<protein>
    <submittedName>
        <fullName evidence="4">Alpha/beta hydrolase</fullName>
    </submittedName>
</protein>
<keyword evidence="1" id="KW-0472">Membrane</keyword>
<gene>
    <name evidence="3" type="ORF">HB853_00490</name>
    <name evidence="4" type="ORF">HB853_03255</name>
</gene>
<keyword evidence="1" id="KW-1133">Transmembrane helix</keyword>
<sequence length="319" mass="35667">MKKILIISGSIIIGLLLIITICASFYLYSYALARDNSSMNDEPTTDQTTDTAKLAKKNREANIAWMEKQTLTKWTETSKDGLKLVANYLEADKPTNKTIILAHGYRGKSGKVEMAGFAKMYHEKFGYNVLMPDARAHGESEGENIGFGWPERKDYLQWIDQVIDKNGADTEIALHGVSMGSSTVLMTSGEKLPKQVKSIIADCGYTSMDAELSYQLKAMFHLPSFPIIPTASLINKVKEGFFFSEASAIDAVAKTDLPIFYIHGDADAFVATYMVNELYDATHSYKEKWIVKGAEHGQAYTVDPKTYEEKVRQFLNKTM</sequence>
<feature type="transmembrane region" description="Helical" evidence="1">
    <location>
        <begin position="6"/>
        <end position="28"/>
    </location>
</feature>
<evidence type="ECO:0000259" key="2">
    <source>
        <dbReference type="Pfam" id="PF00561"/>
    </source>
</evidence>
<dbReference type="SUPFAM" id="SSF53474">
    <property type="entry name" value="alpha/beta-Hydrolases"/>
    <property type="match status" value="1"/>
</dbReference>
<accession>A0A7X0W4C8</accession>
<feature type="domain" description="AB hydrolase-1" evidence="2">
    <location>
        <begin position="98"/>
        <end position="214"/>
    </location>
</feature>
<dbReference type="PANTHER" id="PTHR43358">
    <property type="entry name" value="ALPHA/BETA-HYDROLASE"/>
    <property type="match status" value="1"/>
</dbReference>
<proteinExistence type="predicted"/>
<dbReference type="InterPro" id="IPR000073">
    <property type="entry name" value="AB_hydrolase_1"/>
</dbReference>
<evidence type="ECO:0000256" key="1">
    <source>
        <dbReference type="SAM" id="Phobius"/>
    </source>
</evidence>
<reference evidence="4 5" key="1">
    <citation type="submission" date="2020-03" db="EMBL/GenBank/DDBJ databases">
        <title>Soil Listeria distribution.</title>
        <authorList>
            <person name="Liao J."/>
            <person name="Wiedmann M."/>
        </authorList>
    </citation>
    <scope>NUCLEOTIDE SEQUENCE [LARGE SCALE GENOMIC DNA]</scope>
    <source>
        <strain evidence="4 5">FSL L7-1829</strain>
    </source>
</reference>
<evidence type="ECO:0000313" key="4">
    <source>
        <dbReference type="EMBL" id="MBC1321957.1"/>
    </source>
</evidence>
<dbReference type="GeneID" id="61189994"/>
<dbReference type="EMBL" id="JAAROP010000001">
    <property type="protein sequence ID" value="MBC1321957.1"/>
    <property type="molecule type" value="Genomic_DNA"/>
</dbReference>
<dbReference type="OMA" id="GFGWHDR"/>
<comment type="caution">
    <text evidence="4">The sequence shown here is derived from an EMBL/GenBank/DDBJ whole genome shotgun (WGS) entry which is preliminary data.</text>
</comment>
<evidence type="ECO:0000313" key="3">
    <source>
        <dbReference type="EMBL" id="MBC1321406.1"/>
    </source>
</evidence>
<dbReference type="InterPro" id="IPR029058">
    <property type="entry name" value="AB_hydrolase_fold"/>
</dbReference>
<dbReference type="InterPro" id="IPR052920">
    <property type="entry name" value="DNA-binding_regulatory"/>
</dbReference>
<dbReference type="AlphaFoldDB" id="A0A7X0W4C8"/>
<evidence type="ECO:0000313" key="5">
    <source>
        <dbReference type="Proteomes" id="UP000522007"/>
    </source>
</evidence>
<keyword evidence="4" id="KW-0378">Hydrolase</keyword>
<dbReference type="PANTHER" id="PTHR43358:SF4">
    <property type="entry name" value="ALPHA_BETA HYDROLASE FOLD-1 DOMAIN-CONTAINING PROTEIN"/>
    <property type="match status" value="1"/>
</dbReference>
<dbReference type="Gene3D" id="3.40.50.1820">
    <property type="entry name" value="alpha/beta hydrolase"/>
    <property type="match status" value="1"/>
</dbReference>
<organism evidence="4 5">
    <name type="scientific">Listeria welshimeri</name>
    <dbReference type="NCBI Taxonomy" id="1643"/>
    <lineage>
        <taxon>Bacteria</taxon>
        <taxon>Bacillati</taxon>
        <taxon>Bacillota</taxon>
        <taxon>Bacilli</taxon>
        <taxon>Bacillales</taxon>
        <taxon>Listeriaceae</taxon>
        <taxon>Listeria</taxon>
    </lineage>
</organism>
<dbReference type="GO" id="GO:0016787">
    <property type="term" value="F:hydrolase activity"/>
    <property type="evidence" value="ECO:0007669"/>
    <property type="project" value="UniProtKB-KW"/>
</dbReference>
<dbReference type="Proteomes" id="UP000522007">
    <property type="component" value="Unassembled WGS sequence"/>
</dbReference>
<dbReference type="EMBL" id="JAAROP010000001">
    <property type="protein sequence ID" value="MBC1321406.1"/>
    <property type="molecule type" value="Genomic_DNA"/>
</dbReference>
<keyword evidence="1" id="KW-0812">Transmembrane</keyword>
<dbReference type="Pfam" id="PF00561">
    <property type="entry name" value="Abhydrolase_1"/>
    <property type="match status" value="1"/>
</dbReference>
<dbReference type="RefSeq" id="WP_011702853.1">
    <property type="nucleotide sequence ID" value="NZ_CBCSAN010000003.1"/>
</dbReference>